<dbReference type="PANTHER" id="PTHR40080:SF1">
    <property type="entry name" value="TRPR-LIKE PROTEIN YERC_YECD"/>
    <property type="match status" value="1"/>
</dbReference>
<dbReference type="GO" id="GO:0003700">
    <property type="term" value="F:DNA-binding transcription factor activity"/>
    <property type="evidence" value="ECO:0007669"/>
    <property type="project" value="InterPro"/>
</dbReference>
<dbReference type="InterPro" id="IPR000831">
    <property type="entry name" value="Trp_repress"/>
</dbReference>
<dbReference type="AlphaFoldDB" id="A0A9D1HLG9"/>
<protein>
    <submittedName>
        <fullName evidence="1">TrpR-like protein YerC/YecD</fullName>
    </submittedName>
</protein>
<accession>A0A9D1HLG9</accession>
<evidence type="ECO:0000313" key="1">
    <source>
        <dbReference type="EMBL" id="HIU10103.1"/>
    </source>
</evidence>
<gene>
    <name evidence="1" type="ORF">IAB00_02490</name>
</gene>
<dbReference type="Pfam" id="PF01371">
    <property type="entry name" value="Trp_repressor"/>
    <property type="match status" value="1"/>
</dbReference>
<dbReference type="SUPFAM" id="SSF48295">
    <property type="entry name" value="TrpR-like"/>
    <property type="match status" value="1"/>
</dbReference>
<dbReference type="Proteomes" id="UP000824124">
    <property type="component" value="Unassembled WGS sequence"/>
</dbReference>
<evidence type="ECO:0000313" key="2">
    <source>
        <dbReference type="Proteomes" id="UP000824124"/>
    </source>
</evidence>
<proteinExistence type="predicted"/>
<dbReference type="EMBL" id="DVMH01000015">
    <property type="protein sequence ID" value="HIU10103.1"/>
    <property type="molecule type" value="Genomic_DNA"/>
</dbReference>
<name>A0A9D1HLG9_9FIRM</name>
<sequence>MAYKSRMAGAEADLLCDAVLQLKDREDCYRFFEDLLTTGEFSAMAQRIAVAQMLLAEEKYNDIAARTGASTATISRVKRCVSYGADGYVRVLARLDKQRQG</sequence>
<dbReference type="PANTHER" id="PTHR40080">
    <property type="entry name" value="LMO1763 PROTEIN"/>
    <property type="match status" value="1"/>
</dbReference>
<dbReference type="InterPro" id="IPR013368">
    <property type="entry name" value="YecD_YerC"/>
</dbReference>
<organism evidence="1 2">
    <name type="scientific">Candidatus Avidehalobacter gallistercoris</name>
    <dbReference type="NCBI Taxonomy" id="2840694"/>
    <lineage>
        <taxon>Bacteria</taxon>
        <taxon>Bacillati</taxon>
        <taxon>Bacillota</taxon>
        <taxon>Clostridia</taxon>
        <taxon>Eubacteriales</taxon>
        <taxon>Peptococcaceae</taxon>
        <taxon>Peptococcaceae incertae sedis</taxon>
        <taxon>Candidatus Avidehalobacter</taxon>
    </lineage>
</organism>
<dbReference type="GO" id="GO:0043565">
    <property type="term" value="F:sequence-specific DNA binding"/>
    <property type="evidence" value="ECO:0007669"/>
    <property type="project" value="InterPro"/>
</dbReference>
<comment type="caution">
    <text evidence="1">The sequence shown here is derived from an EMBL/GenBank/DDBJ whole genome shotgun (WGS) entry which is preliminary data.</text>
</comment>
<dbReference type="InterPro" id="IPR010921">
    <property type="entry name" value="Trp_repressor/repl_initiator"/>
</dbReference>
<reference evidence="1" key="2">
    <citation type="journal article" date="2021" name="PeerJ">
        <title>Extensive microbial diversity within the chicken gut microbiome revealed by metagenomics and culture.</title>
        <authorList>
            <person name="Gilroy R."/>
            <person name="Ravi A."/>
            <person name="Getino M."/>
            <person name="Pursley I."/>
            <person name="Horton D.L."/>
            <person name="Alikhan N.F."/>
            <person name="Baker D."/>
            <person name="Gharbi K."/>
            <person name="Hall N."/>
            <person name="Watson M."/>
            <person name="Adriaenssens E.M."/>
            <person name="Foster-Nyarko E."/>
            <person name="Jarju S."/>
            <person name="Secka A."/>
            <person name="Antonio M."/>
            <person name="Oren A."/>
            <person name="Chaudhuri R.R."/>
            <person name="La Ragione R."/>
            <person name="Hildebrand F."/>
            <person name="Pallen M.J."/>
        </authorList>
    </citation>
    <scope>NUCLEOTIDE SEQUENCE</scope>
    <source>
        <strain evidence="1">2830</strain>
    </source>
</reference>
<dbReference type="InterPro" id="IPR038116">
    <property type="entry name" value="TrpR-like_sf"/>
</dbReference>
<dbReference type="PIRSF" id="PIRSF012508">
    <property type="entry name" value="YerC"/>
    <property type="match status" value="1"/>
</dbReference>
<reference evidence="1" key="1">
    <citation type="submission" date="2020-10" db="EMBL/GenBank/DDBJ databases">
        <authorList>
            <person name="Gilroy R."/>
        </authorList>
    </citation>
    <scope>NUCLEOTIDE SEQUENCE</scope>
    <source>
        <strain evidence="1">2830</strain>
    </source>
</reference>
<dbReference type="NCBIfam" id="TIGR02531">
    <property type="entry name" value="yecD_yerC"/>
    <property type="match status" value="1"/>
</dbReference>
<dbReference type="Gene3D" id="1.10.1270.10">
    <property type="entry name" value="TrpR-like"/>
    <property type="match status" value="1"/>
</dbReference>